<dbReference type="GO" id="GO:0005886">
    <property type="term" value="C:plasma membrane"/>
    <property type="evidence" value="ECO:0007669"/>
    <property type="project" value="TreeGrafter"/>
</dbReference>
<proteinExistence type="predicted"/>
<accession>A0A7Z7CZZ2</accession>
<dbReference type="EMBL" id="FOQZ01000001">
    <property type="protein sequence ID" value="SFI20908.1"/>
    <property type="molecule type" value="Genomic_DNA"/>
</dbReference>
<dbReference type="PANTHER" id="PTHR34821:SF2">
    <property type="entry name" value="INNER MEMBRANE PROTEIN YDCZ"/>
    <property type="match status" value="1"/>
</dbReference>
<evidence type="ECO:0000256" key="1">
    <source>
        <dbReference type="SAM" id="Phobius"/>
    </source>
</evidence>
<dbReference type="Pfam" id="PF04657">
    <property type="entry name" value="DMT_YdcZ"/>
    <property type="match status" value="2"/>
</dbReference>
<dbReference type="AlphaFoldDB" id="A0A7Z7CZZ2"/>
<dbReference type="Proteomes" id="UP000198702">
    <property type="component" value="Unassembled WGS sequence"/>
</dbReference>
<dbReference type="PANTHER" id="PTHR34821">
    <property type="entry name" value="INNER MEMBRANE PROTEIN YDCZ"/>
    <property type="match status" value="1"/>
</dbReference>
<evidence type="ECO:0000313" key="2">
    <source>
        <dbReference type="EMBL" id="SFI20908.1"/>
    </source>
</evidence>
<protein>
    <submittedName>
        <fullName evidence="2">Transporter family-2 protein</fullName>
    </submittedName>
</protein>
<reference evidence="2 3" key="1">
    <citation type="submission" date="2016-10" db="EMBL/GenBank/DDBJ databases">
        <authorList>
            <person name="Varghese N."/>
            <person name="Submissions S."/>
        </authorList>
    </citation>
    <scope>NUCLEOTIDE SEQUENCE [LARGE SCALE GENOMIC DNA]</scope>
    <source>
        <strain evidence="2 3">UNC380MFSha3.1</strain>
    </source>
</reference>
<organism evidence="2 3">
    <name type="scientific">Microbacterium saccharophilum</name>
    <dbReference type="NCBI Taxonomy" id="1213358"/>
    <lineage>
        <taxon>Bacteria</taxon>
        <taxon>Bacillati</taxon>
        <taxon>Actinomycetota</taxon>
        <taxon>Actinomycetes</taxon>
        <taxon>Micrococcales</taxon>
        <taxon>Microbacteriaceae</taxon>
        <taxon>Microbacterium</taxon>
    </lineage>
</organism>
<comment type="caution">
    <text evidence="2">The sequence shown here is derived from an EMBL/GenBank/DDBJ whole genome shotgun (WGS) entry which is preliminary data.</text>
</comment>
<gene>
    <name evidence="2" type="ORF">SAMN04487751_0381</name>
</gene>
<feature type="transmembrane region" description="Helical" evidence="1">
    <location>
        <begin position="168"/>
        <end position="185"/>
    </location>
</feature>
<feature type="transmembrane region" description="Helical" evidence="1">
    <location>
        <begin position="295"/>
        <end position="314"/>
    </location>
</feature>
<dbReference type="InterPro" id="IPR006750">
    <property type="entry name" value="YdcZ"/>
</dbReference>
<feature type="transmembrane region" description="Helical" evidence="1">
    <location>
        <begin position="140"/>
        <end position="162"/>
    </location>
</feature>
<sequence length="330" mass="33559">MTSSAPARLPAWLALSGAVLVGVLTAAQARVNGQLGARIGDGLTAAVISFGSGLVVLIVLTGLLPDGRRGLARLIEGTRGRTIPWWMLAGGLAGAFTVATQGIAVAVIGVSLFTVGVVAGQTLCGLVLDRTGYGPAGVVAVTMPRVAGGALALLAVVVSLQGGVLDQVPWWMLLMPFLAGIGIAWQQATNGRLRQRVGTPLTATLVNFAGGTLVLVIAALIHGAIVRPVLTVPGEPWLYLGGVTGVVYIFLSAALVAHTGVLLFGLGAVAGQLIAAFLLDLLWPAAAGAGLLLELLTVGIALCSVVVATAPRAWRRPRRPRPREQGAAQG</sequence>
<feature type="transmembrane region" description="Helical" evidence="1">
    <location>
        <begin position="237"/>
        <end position="256"/>
    </location>
</feature>
<dbReference type="RefSeq" id="WP_051526113.1">
    <property type="nucleotide sequence ID" value="NZ_FOQZ01000001.1"/>
</dbReference>
<feature type="transmembrane region" description="Helical" evidence="1">
    <location>
        <begin position="263"/>
        <end position="283"/>
    </location>
</feature>
<feature type="transmembrane region" description="Helical" evidence="1">
    <location>
        <begin position="85"/>
        <end position="104"/>
    </location>
</feature>
<feature type="transmembrane region" description="Helical" evidence="1">
    <location>
        <begin position="45"/>
        <end position="64"/>
    </location>
</feature>
<feature type="transmembrane region" description="Helical" evidence="1">
    <location>
        <begin position="110"/>
        <end position="128"/>
    </location>
</feature>
<name>A0A7Z7CZZ2_9MICO</name>
<keyword evidence="1" id="KW-0812">Transmembrane</keyword>
<feature type="transmembrane region" description="Helical" evidence="1">
    <location>
        <begin position="205"/>
        <end position="225"/>
    </location>
</feature>
<evidence type="ECO:0000313" key="3">
    <source>
        <dbReference type="Proteomes" id="UP000198702"/>
    </source>
</evidence>
<keyword evidence="1" id="KW-1133">Transmembrane helix</keyword>
<keyword evidence="1" id="KW-0472">Membrane</keyword>